<reference evidence="2" key="1">
    <citation type="journal article" date="2019" name="Int. J. Syst. Evol. Microbiol.">
        <title>The Global Catalogue of Microorganisms (GCM) 10K type strain sequencing project: providing services to taxonomists for standard genome sequencing and annotation.</title>
        <authorList>
            <consortium name="The Broad Institute Genomics Platform"/>
            <consortium name="The Broad Institute Genome Sequencing Center for Infectious Disease"/>
            <person name="Wu L."/>
            <person name="Ma J."/>
        </authorList>
    </citation>
    <scope>NUCLEOTIDE SEQUENCE [LARGE SCALE GENOMIC DNA]</scope>
    <source>
        <strain evidence="2">JCM 1407</strain>
    </source>
</reference>
<accession>A0ABP3URH3</accession>
<comment type="caution">
    <text evidence="1">The sequence shown here is derived from an EMBL/GenBank/DDBJ whole genome shotgun (WGS) entry which is preliminary data.</text>
</comment>
<organism evidence="1 2">
    <name type="scientific">Clostridium oceanicum</name>
    <dbReference type="NCBI Taxonomy" id="1543"/>
    <lineage>
        <taxon>Bacteria</taxon>
        <taxon>Bacillati</taxon>
        <taxon>Bacillota</taxon>
        <taxon>Clostridia</taxon>
        <taxon>Eubacteriales</taxon>
        <taxon>Clostridiaceae</taxon>
        <taxon>Clostridium</taxon>
    </lineage>
</organism>
<dbReference type="Proteomes" id="UP001501510">
    <property type="component" value="Unassembled WGS sequence"/>
</dbReference>
<dbReference type="PANTHER" id="PTHR18901">
    <property type="entry name" value="2-DEOXYGLUCOSE-6-PHOSPHATE PHOSPHATASE 2"/>
    <property type="match status" value="1"/>
</dbReference>
<protein>
    <submittedName>
        <fullName evidence="1">HAD family phosphatase</fullName>
    </submittedName>
</protein>
<dbReference type="Gene3D" id="1.10.150.240">
    <property type="entry name" value="Putative phosphatase, domain 2"/>
    <property type="match status" value="1"/>
</dbReference>
<proteinExistence type="predicted"/>
<gene>
    <name evidence="1" type="ORF">GCM10008906_15530</name>
</gene>
<dbReference type="Pfam" id="PF13419">
    <property type="entry name" value="HAD_2"/>
    <property type="match status" value="1"/>
</dbReference>
<name>A0ABP3URH3_9CLOT</name>
<dbReference type="PANTHER" id="PTHR18901:SF38">
    <property type="entry name" value="PSEUDOURIDINE-5'-PHOSPHATASE"/>
    <property type="match status" value="1"/>
</dbReference>
<dbReference type="RefSeq" id="WP_343760520.1">
    <property type="nucleotide sequence ID" value="NZ_BAAACG010000008.1"/>
</dbReference>
<evidence type="ECO:0000313" key="1">
    <source>
        <dbReference type="EMBL" id="GAA0738289.1"/>
    </source>
</evidence>
<dbReference type="NCBIfam" id="TIGR01509">
    <property type="entry name" value="HAD-SF-IA-v3"/>
    <property type="match status" value="1"/>
</dbReference>
<dbReference type="SFLD" id="SFLDG01129">
    <property type="entry name" value="C1.5:_HAD__Beta-PGM__Phosphata"/>
    <property type="match status" value="1"/>
</dbReference>
<dbReference type="SUPFAM" id="SSF56784">
    <property type="entry name" value="HAD-like"/>
    <property type="match status" value="1"/>
</dbReference>
<dbReference type="EMBL" id="BAAACG010000008">
    <property type="protein sequence ID" value="GAA0738289.1"/>
    <property type="molecule type" value="Genomic_DNA"/>
</dbReference>
<dbReference type="InterPro" id="IPR023198">
    <property type="entry name" value="PGP-like_dom2"/>
</dbReference>
<dbReference type="SFLD" id="SFLDS00003">
    <property type="entry name" value="Haloacid_Dehalogenase"/>
    <property type="match status" value="1"/>
</dbReference>
<dbReference type="InterPro" id="IPR036412">
    <property type="entry name" value="HAD-like_sf"/>
</dbReference>
<dbReference type="InterPro" id="IPR006439">
    <property type="entry name" value="HAD-SF_hydro_IA"/>
</dbReference>
<dbReference type="InterPro" id="IPR023214">
    <property type="entry name" value="HAD_sf"/>
</dbReference>
<sequence length="216" mass="24744">MDFKAGIFDLDGTVLDSMDVWKEISVEFLGKRGLSLTKDYITEISARSFKEAAEYTINLFDLKEKPEDIVNEWNKMAIYKYGNEVKLKPFVKDYLQKLSDLDIKLSVVTGLGYELFVPALKHNKIFDLFDEVSSVDDIGKGKQFPDIFLHMARKLELKPEECIVFEDVMQPIQSAKKAGMKTCGVYDKYSNGDKKMIEDIVNVYINDFSEAPYPSN</sequence>
<dbReference type="InterPro" id="IPR041492">
    <property type="entry name" value="HAD_2"/>
</dbReference>
<dbReference type="Gene3D" id="3.40.50.1000">
    <property type="entry name" value="HAD superfamily/HAD-like"/>
    <property type="match status" value="1"/>
</dbReference>
<dbReference type="CDD" id="cd07505">
    <property type="entry name" value="HAD_BPGM-like"/>
    <property type="match status" value="1"/>
</dbReference>
<evidence type="ECO:0000313" key="2">
    <source>
        <dbReference type="Proteomes" id="UP001501510"/>
    </source>
</evidence>
<keyword evidence="2" id="KW-1185">Reference proteome</keyword>
<dbReference type="PRINTS" id="PR00413">
    <property type="entry name" value="HADHALOGNASE"/>
</dbReference>